<dbReference type="EMBL" id="KN831814">
    <property type="protein sequence ID" value="KIM35786.1"/>
    <property type="molecule type" value="Genomic_DNA"/>
</dbReference>
<dbReference type="HOGENOM" id="CLU_2210379_0_0_1"/>
<reference evidence="2 3" key="1">
    <citation type="submission" date="2014-04" db="EMBL/GenBank/DDBJ databases">
        <authorList>
            <consortium name="DOE Joint Genome Institute"/>
            <person name="Kuo A."/>
            <person name="Gay G."/>
            <person name="Dore J."/>
            <person name="Kohler A."/>
            <person name="Nagy L.G."/>
            <person name="Floudas D."/>
            <person name="Copeland A."/>
            <person name="Barry K.W."/>
            <person name="Cichocki N."/>
            <person name="Veneault-Fourrey C."/>
            <person name="LaButti K."/>
            <person name="Lindquist E.A."/>
            <person name="Lipzen A."/>
            <person name="Lundell T."/>
            <person name="Morin E."/>
            <person name="Murat C."/>
            <person name="Sun H."/>
            <person name="Tunlid A."/>
            <person name="Henrissat B."/>
            <person name="Grigoriev I.V."/>
            <person name="Hibbett D.S."/>
            <person name="Martin F."/>
            <person name="Nordberg H.P."/>
            <person name="Cantor M.N."/>
            <person name="Hua S.X."/>
        </authorList>
    </citation>
    <scope>NUCLEOTIDE SEQUENCE [LARGE SCALE GENOMIC DNA]</scope>
    <source>
        <strain evidence="3">h7</strain>
    </source>
</reference>
<reference evidence="3" key="2">
    <citation type="submission" date="2015-01" db="EMBL/GenBank/DDBJ databases">
        <title>Evolutionary Origins and Diversification of the Mycorrhizal Mutualists.</title>
        <authorList>
            <consortium name="DOE Joint Genome Institute"/>
            <consortium name="Mycorrhizal Genomics Consortium"/>
            <person name="Kohler A."/>
            <person name="Kuo A."/>
            <person name="Nagy L.G."/>
            <person name="Floudas D."/>
            <person name="Copeland A."/>
            <person name="Barry K.W."/>
            <person name="Cichocki N."/>
            <person name="Veneault-Fourrey C."/>
            <person name="LaButti K."/>
            <person name="Lindquist E.A."/>
            <person name="Lipzen A."/>
            <person name="Lundell T."/>
            <person name="Morin E."/>
            <person name="Murat C."/>
            <person name="Riley R."/>
            <person name="Ohm R."/>
            <person name="Sun H."/>
            <person name="Tunlid A."/>
            <person name="Henrissat B."/>
            <person name="Grigoriev I.V."/>
            <person name="Hibbett D.S."/>
            <person name="Martin F."/>
        </authorList>
    </citation>
    <scope>NUCLEOTIDE SEQUENCE [LARGE SCALE GENOMIC DNA]</scope>
    <source>
        <strain evidence="3">h7</strain>
    </source>
</reference>
<evidence type="ECO:0000256" key="1">
    <source>
        <dbReference type="SAM" id="MobiDB-lite"/>
    </source>
</evidence>
<feature type="region of interest" description="Disordered" evidence="1">
    <location>
        <begin position="1"/>
        <end position="48"/>
    </location>
</feature>
<dbReference type="Proteomes" id="UP000053424">
    <property type="component" value="Unassembled WGS sequence"/>
</dbReference>
<proteinExistence type="predicted"/>
<evidence type="ECO:0000313" key="3">
    <source>
        <dbReference type="Proteomes" id="UP000053424"/>
    </source>
</evidence>
<dbReference type="AlphaFoldDB" id="A0A0C3BWM2"/>
<organism evidence="2 3">
    <name type="scientific">Hebeloma cylindrosporum</name>
    <dbReference type="NCBI Taxonomy" id="76867"/>
    <lineage>
        <taxon>Eukaryota</taxon>
        <taxon>Fungi</taxon>
        <taxon>Dikarya</taxon>
        <taxon>Basidiomycota</taxon>
        <taxon>Agaricomycotina</taxon>
        <taxon>Agaricomycetes</taxon>
        <taxon>Agaricomycetidae</taxon>
        <taxon>Agaricales</taxon>
        <taxon>Agaricineae</taxon>
        <taxon>Hymenogastraceae</taxon>
        <taxon>Hebeloma</taxon>
    </lineage>
</organism>
<evidence type="ECO:0000313" key="2">
    <source>
        <dbReference type="EMBL" id="KIM35786.1"/>
    </source>
</evidence>
<accession>A0A0C3BWM2</accession>
<keyword evidence="3" id="KW-1185">Reference proteome</keyword>
<name>A0A0C3BWM2_HEBCY</name>
<sequence length="107" mass="11939">MIPVELHSSVTYSGAKSRRESPVLGGGWWKSGRGRGDMSGNTRVSHGPRRHVQLVTQSRNTTQHTCGGWPSVVPAFTMELRYPTDLSDTRSSRCKSMTARFFRLTTL</sequence>
<gene>
    <name evidence="2" type="ORF">M413DRAFT_326267</name>
</gene>
<protein>
    <submittedName>
        <fullName evidence="2">Uncharacterized protein</fullName>
    </submittedName>
</protein>